<name>D0A3X3_TRYB9</name>
<dbReference type="VEuPathDB" id="TriTrypDB:Tbg972.10.10600"/>
<dbReference type="GeneID" id="23864232"/>
<dbReference type="Proteomes" id="UP000002316">
    <property type="component" value="Chromosome 10"/>
</dbReference>
<gene>
    <name evidence="2" type="ORF">TbgDal_X10600</name>
</gene>
<feature type="transmembrane region" description="Helical" evidence="1">
    <location>
        <begin position="127"/>
        <end position="150"/>
    </location>
</feature>
<reference evidence="3" key="1">
    <citation type="journal article" date="2010" name="PLoS Negl. Trop. Dis.">
        <title>The genome sequence of Trypanosoma brucei gambiense, causative agent of chronic human african trypanosomiasis.</title>
        <authorList>
            <person name="Jackson A.P."/>
            <person name="Sanders M."/>
            <person name="Berry A."/>
            <person name="McQuillan J."/>
            <person name="Aslett M.A."/>
            <person name="Quail M.A."/>
            <person name="Chukualim B."/>
            <person name="Capewell P."/>
            <person name="MacLeod A."/>
            <person name="Melville S.E."/>
            <person name="Gibson W."/>
            <person name="Barry J.D."/>
            <person name="Berriman M."/>
            <person name="Hertz-Fowler C."/>
        </authorList>
    </citation>
    <scope>NUCLEOTIDE SEQUENCE [LARGE SCALE GENOMIC DNA]</scope>
    <source>
        <strain evidence="3">MHOM/CI/86/DAL972</strain>
    </source>
</reference>
<protein>
    <submittedName>
        <fullName evidence="2">Uncharacterized protein</fullName>
    </submittedName>
</protein>
<evidence type="ECO:0000256" key="1">
    <source>
        <dbReference type="SAM" id="Phobius"/>
    </source>
</evidence>
<feature type="transmembrane region" description="Helical" evidence="1">
    <location>
        <begin position="99"/>
        <end position="121"/>
    </location>
</feature>
<dbReference type="KEGG" id="tbg:TbgDal_X10600"/>
<proteinExistence type="predicted"/>
<evidence type="ECO:0000313" key="2">
    <source>
        <dbReference type="EMBL" id="CBH15967.1"/>
    </source>
</evidence>
<sequence>MCCRICVVRRFYTVQRSLCVHFSAACLPHARGEHPLGIINHTLHRVDAAFPSAYGHVSPFLCFSCPTHIFISAVSCFLQHIYLRPCVWLRELRPVSCSMLAVIWYAPFCHFYLSIFLSFYFSIFTFNFLTCAVFFCFCSSFFFLFFFLIFHVRSHQFWR</sequence>
<accession>D0A3X3</accession>
<dbReference type="AlphaFoldDB" id="D0A3X3"/>
<organism evidence="2 3">
    <name type="scientific">Trypanosoma brucei gambiense (strain MHOM/CI/86/DAL972)</name>
    <dbReference type="NCBI Taxonomy" id="679716"/>
    <lineage>
        <taxon>Eukaryota</taxon>
        <taxon>Discoba</taxon>
        <taxon>Euglenozoa</taxon>
        <taxon>Kinetoplastea</taxon>
        <taxon>Metakinetoplastina</taxon>
        <taxon>Trypanosomatida</taxon>
        <taxon>Trypanosomatidae</taxon>
        <taxon>Trypanosoma</taxon>
    </lineage>
</organism>
<dbReference type="RefSeq" id="XP_011778231.1">
    <property type="nucleotide sequence ID" value="XM_011779929.1"/>
</dbReference>
<keyword evidence="1" id="KW-0472">Membrane</keyword>
<dbReference type="EMBL" id="FN554973">
    <property type="protein sequence ID" value="CBH15967.1"/>
    <property type="molecule type" value="Genomic_DNA"/>
</dbReference>
<evidence type="ECO:0000313" key="3">
    <source>
        <dbReference type="Proteomes" id="UP000002316"/>
    </source>
</evidence>
<keyword evidence="1" id="KW-1133">Transmembrane helix</keyword>
<keyword evidence="1" id="KW-0812">Transmembrane</keyword>